<keyword evidence="1" id="KW-0479">Metal-binding</keyword>
<dbReference type="PANTHER" id="PTHR11474">
    <property type="entry name" value="TYROSINASE FAMILY MEMBER"/>
    <property type="match status" value="1"/>
</dbReference>
<evidence type="ECO:0000259" key="4">
    <source>
        <dbReference type="PROSITE" id="PS00498"/>
    </source>
</evidence>
<dbReference type="GO" id="GO:0016491">
    <property type="term" value="F:oxidoreductase activity"/>
    <property type="evidence" value="ECO:0007669"/>
    <property type="project" value="InterPro"/>
</dbReference>
<dbReference type="PROSITE" id="PS00497">
    <property type="entry name" value="TYROSINASE_1"/>
    <property type="match status" value="1"/>
</dbReference>
<feature type="signal peptide" evidence="2">
    <location>
        <begin position="1"/>
        <end position="23"/>
    </location>
</feature>
<protein>
    <submittedName>
        <fullName evidence="6">Tyrosinase copper-binding domain-containing protein</fullName>
    </submittedName>
</protein>
<dbReference type="Gene3D" id="1.10.1280.10">
    <property type="entry name" value="Di-copper center containing domain from catechol oxidase"/>
    <property type="match status" value="1"/>
</dbReference>
<dbReference type="SUPFAM" id="SSF48056">
    <property type="entry name" value="Di-copper centre-containing domain"/>
    <property type="match status" value="1"/>
</dbReference>
<dbReference type="Pfam" id="PF00264">
    <property type="entry name" value="Tyrosinase"/>
    <property type="match status" value="1"/>
</dbReference>
<proteinExistence type="predicted"/>
<dbReference type="InterPro" id="IPR002227">
    <property type="entry name" value="Tyrosinase_Cu-bd"/>
</dbReference>
<evidence type="ECO:0000256" key="2">
    <source>
        <dbReference type="SAM" id="SignalP"/>
    </source>
</evidence>
<evidence type="ECO:0000259" key="3">
    <source>
        <dbReference type="PROSITE" id="PS00497"/>
    </source>
</evidence>
<sequence>MSVHKEITIFLLLFFFCTIPVNGKIQQTPIELSSLCRSLPRASFLKAQQVDLICNHYAHWHHERDEPLTTGKWSINETTDNQKRYLRDLEDCARSGCTTGKGHTRLKRETKKSMRKEIRLMSQQEREKLFEAMNKLKSKQVDNINAWDLHTLVHYPDSAPGAHWGPAFLPWHREFLRQFEVALQKEVPGVAMAYWDSTLDQGLPDPADSVLWTDELMGNGNGYVKTGPFKDWDTNVLMPLSQVPVKKLYRMTGGRAQDRLMSPRDVEWILSRSKFENLVFCHDTTFESIHGLSHAWVGGFMFVIRVSPNDPAFYMHHAFIDNLWEQFRHRRQNRWQRENDWSRNSCNRNQDAYAQMKPFSMTNRDGLSNNYTDLWYEYEPVVHCTESRPYCDSPYLWCDEKLHRCRSRIVRGGNCTGFEGTSICYESVCIRNVCQLPPEIAPQRQDLVQHANLPNNVRRYFGLTGANERANSLREEIPSRESLKWTPPKSVTRRPAETVWAKTIMLDRDARGLADTLATVTVHDRDIGDNYTAYIEPITEYPEIPGLLYLPLLKPHPEMVHNLALIARDGFGRICQAQCYNDTIERYQVCDPKISLSMRADVSAPMAYTHSMANRKYLDTDLSVHPLRVHPSVPYIVFACTTKVLTSAQVAAVGEALHPKAPTSQLIWFRVAVHRSDRRNMQIEVIQLDDWRDPWFSAVDAAASPFDPTIIFAKAPNPEHSTSGMVRVMVNLFENNERIQCPAKCTLEDGSMIECDGQVELSIDPNRGDEPVWSGDEEALPVLGWDMRGHPTRWRHRMPYLSFIC</sequence>
<evidence type="ECO:0000313" key="5">
    <source>
        <dbReference type="Proteomes" id="UP000887575"/>
    </source>
</evidence>
<feature type="chain" id="PRO_5042121937" evidence="2">
    <location>
        <begin position="24"/>
        <end position="805"/>
    </location>
</feature>
<dbReference type="PANTHER" id="PTHR11474:SF122">
    <property type="entry name" value="TYROSINASE COPPER-BINDING DOMAIN-CONTAINING PROTEIN"/>
    <property type="match status" value="1"/>
</dbReference>
<evidence type="ECO:0000313" key="6">
    <source>
        <dbReference type="WBParaSite" id="MBELARI_LOCUS6257"/>
    </source>
</evidence>
<dbReference type="InterPro" id="IPR050316">
    <property type="entry name" value="Tyrosinase/Hemocyanin"/>
</dbReference>
<keyword evidence="5" id="KW-1185">Reference proteome</keyword>
<dbReference type="PRINTS" id="PR00092">
    <property type="entry name" value="TYROSINASE"/>
</dbReference>
<dbReference type="WBParaSite" id="MBELARI_LOCUS6257">
    <property type="protein sequence ID" value="MBELARI_LOCUS6257"/>
    <property type="gene ID" value="MBELARI_LOCUS6257"/>
</dbReference>
<dbReference type="PROSITE" id="PS00498">
    <property type="entry name" value="TYROSINASE_2"/>
    <property type="match status" value="1"/>
</dbReference>
<organism evidence="5 6">
    <name type="scientific">Mesorhabditis belari</name>
    <dbReference type="NCBI Taxonomy" id="2138241"/>
    <lineage>
        <taxon>Eukaryota</taxon>
        <taxon>Metazoa</taxon>
        <taxon>Ecdysozoa</taxon>
        <taxon>Nematoda</taxon>
        <taxon>Chromadorea</taxon>
        <taxon>Rhabditida</taxon>
        <taxon>Rhabditina</taxon>
        <taxon>Rhabditomorpha</taxon>
        <taxon>Rhabditoidea</taxon>
        <taxon>Rhabditidae</taxon>
        <taxon>Mesorhabditinae</taxon>
        <taxon>Mesorhabditis</taxon>
    </lineage>
</organism>
<feature type="domain" description="Tyrosinase copper-binding" evidence="4">
    <location>
        <begin position="310"/>
        <end position="321"/>
    </location>
</feature>
<dbReference type="GO" id="GO:0046872">
    <property type="term" value="F:metal ion binding"/>
    <property type="evidence" value="ECO:0007669"/>
    <property type="project" value="UniProtKB-KW"/>
</dbReference>
<reference evidence="6" key="1">
    <citation type="submission" date="2024-02" db="UniProtKB">
        <authorList>
            <consortium name="WormBaseParasite"/>
        </authorList>
    </citation>
    <scope>IDENTIFICATION</scope>
</reference>
<feature type="domain" description="Tyrosinase copper-binding" evidence="3">
    <location>
        <begin position="163"/>
        <end position="180"/>
    </location>
</feature>
<accession>A0AAF3FHG4</accession>
<dbReference type="AlphaFoldDB" id="A0AAF3FHG4"/>
<dbReference type="InterPro" id="IPR008922">
    <property type="entry name" value="Di-copper_centre_dom_sf"/>
</dbReference>
<keyword evidence="2" id="KW-0732">Signal</keyword>
<dbReference type="Proteomes" id="UP000887575">
    <property type="component" value="Unassembled WGS sequence"/>
</dbReference>
<evidence type="ECO:0000256" key="1">
    <source>
        <dbReference type="ARBA" id="ARBA00022723"/>
    </source>
</evidence>
<name>A0AAF3FHG4_9BILA</name>